<sequence>MGRNSAKTRPAKAAGKRKDRVKKKEKKTWKSVKEKRNSVKSVTPEAPKKAAQKPSSNVSLRHLNEESSKSIPLANLSEFRSYHEGFTSASSSWKTHPLDWIIKYINENVDESKIVADFGCGTARLSESIKQTTHSFDLHALKDHVTQCDVRNTPLDHESVDVVVFCLSLMGCDVFEYINEASRVLKTSGVLIIAETCSKVHPRFANQIKSCGFKVAREETLGNNVFNVLVFHKIRRVAGKRLCYGSNNAYKRGIGLM</sequence>
<organism evidence="4 5">
    <name type="scientific">Orchesella cincta</name>
    <name type="common">Springtail</name>
    <name type="synonym">Podura cincta</name>
    <dbReference type="NCBI Taxonomy" id="48709"/>
    <lineage>
        <taxon>Eukaryota</taxon>
        <taxon>Metazoa</taxon>
        <taxon>Ecdysozoa</taxon>
        <taxon>Arthropoda</taxon>
        <taxon>Hexapoda</taxon>
        <taxon>Collembola</taxon>
        <taxon>Entomobryomorpha</taxon>
        <taxon>Entomobryoidea</taxon>
        <taxon>Orchesellidae</taxon>
        <taxon>Orchesellinae</taxon>
        <taxon>Orchesella</taxon>
    </lineage>
</organism>
<protein>
    <recommendedName>
        <fullName evidence="1 2">Ribosomal RNA-processing protein 8</fullName>
        <ecNumber evidence="2">2.1.1.-</ecNumber>
    </recommendedName>
</protein>
<reference evidence="4 5" key="1">
    <citation type="journal article" date="2016" name="Genome Biol. Evol.">
        <title>Gene Family Evolution Reflects Adaptation to Soil Environmental Stressors in the Genome of the Collembolan Orchesella cincta.</title>
        <authorList>
            <person name="Faddeeva-Vakhrusheva A."/>
            <person name="Derks M.F."/>
            <person name="Anvar S.Y."/>
            <person name="Agamennone V."/>
            <person name="Suring W."/>
            <person name="Smit S."/>
            <person name="van Straalen N.M."/>
            <person name="Roelofs D."/>
        </authorList>
    </citation>
    <scope>NUCLEOTIDE SEQUENCE [LARGE SCALE GENOMIC DNA]</scope>
    <source>
        <tissue evidence="4">Mixed pool</tissue>
    </source>
</reference>
<dbReference type="Gene3D" id="3.40.50.150">
    <property type="entry name" value="Vaccinia Virus protein VP39"/>
    <property type="match status" value="1"/>
</dbReference>
<accession>A0A1D2NHP7</accession>
<comment type="similarity">
    <text evidence="2">Belongs to the methyltransferase superfamily. RRP8 family.</text>
</comment>
<dbReference type="GO" id="GO:0008168">
    <property type="term" value="F:methyltransferase activity"/>
    <property type="evidence" value="ECO:0007669"/>
    <property type="project" value="UniProtKB-KW"/>
</dbReference>
<keyword evidence="2" id="KW-0539">Nucleus</keyword>
<comment type="subcellular location">
    <subcellularLocation>
        <location evidence="2">Nucleus</location>
        <location evidence="2">Nucleolus</location>
    </subcellularLocation>
</comment>
<dbReference type="InterPro" id="IPR007823">
    <property type="entry name" value="RRP8"/>
</dbReference>
<keyword evidence="2" id="KW-0808">Transferase</keyword>
<dbReference type="Pfam" id="PF05148">
    <property type="entry name" value="Methyltransf_8"/>
    <property type="match status" value="1"/>
</dbReference>
<dbReference type="Proteomes" id="UP000094527">
    <property type="component" value="Unassembled WGS sequence"/>
</dbReference>
<keyword evidence="2" id="KW-0698">rRNA processing</keyword>
<dbReference type="STRING" id="48709.A0A1D2NHP7"/>
<dbReference type="GO" id="GO:0005677">
    <property type="term" value="C:chromatin silencing complex"/>
    <property type="evidence" value="ECO:0007669"/>
    <property type="project" value="TreeGrafter"/>
</dbReference>
<dbReference type="OrthoDB" id="10258825at2759"/>
<evidence type="ECO:0000256" key="2">
    <source>
        <dbReference type="RuleBase" id="RU365074"/>
    </source>
</evidence>
<evidence type="ECO:0000256" key="1">
    <source>
        <dbReference type="ARBA" id="ARBA00020203"/>
    </source>
</evidence>
<dbReference type="GO" id="GO:0046015">
    <property type="term" value="P:regulation of transcription by glucose"/>
    <property type="evidence" value="ECO:0007669"/>
    <property type="project" value="TreeGrafter"/>
</dbReference>
<gene>
    <name evidence="4" type="ORF">Ocin01_01936</name>
</gene>
<dbReference type="GO" id="GO:0005730">
    <property type="term" value="C:nucleolus"/>
    <property type="evidence" value="ECO:0007669"/>
    <property type="project" value="UniProtKB-SubCell"/>
</dbReference>
<evidence type="ECO:0000313" key="5">
    <source>
        <dbReference type="Proteomes" id="UP000094527"/>
    </source>
</evidence>
<feature type="compositionally biased region" description="Basic residues" evidence="3">
    <location>
        <begin position="14"/>
        <end position="30"/>
    </location>
</feature>
<feature type="region of interest" description="Disordered" evidence="3">
    <location>
        <begin position="1"/>
        <end position="64"/>
    </location>
</feature>
<name>A0A1D2NHP7_ORCCI</name>
<dbReference type="CDD" id="cd02440">
    <property type="entry name" value="AdoMet_MTases"/>
    <property type="match status" value="1"/>
</dbReference>
<dbReference type="GO" id="GO:0006364">
    <property type="term" value="P:rRNA processing"/>
    <property type="evidence" value="ECO:0007669"/>
    <property type="project" value="UniProtKB-UniRule"/>
</dbReference>
<keyword evidence="5" id="KW-1185">Reference proteome</keyword>
<dbReference type="InterPro" id="IPR029063">
    <property type="entry name" value="SAM-dependent_MTases_sf"/>
</dbReference>
<dbReference type="GO" id="GO:0000183">
    <property type="term" value="P:rDNA heterochromatin formation"/>
    <property type="evidence" value="ECO:0007669"/>
    <property type="project" value="TreeGrafter"/>
</dbReference>
<keyword evidence="2" id="KW-0489">Methyltransferase</keyword>
<evidence type="ECO:0000313" key="4">
    <source>
        <dbReference type="EMBL" id="ODN04749.1"/>
    </source>
</evidence>
<dbReference type="GO" id="GO:0033553">
    <property type="term" value="C:rDNA heterochromatin"/>
    <property type="evidence" value="ECO:0007669"/>
    <property type="project" value="TreeGrafter"/>
</dbReference>
<dbReference type="PANTHER" id="PTHR12787">
    <property type="entry name" value="RIBOSOMAL RNA-PROCESSING PROTEIN 8"/>
    <property type="match status" value="1"/>
</dbReference>
<dbReference type="SUPFAM" id="SSF53335">
    <property type="entry name" value="S-adenosyl-L-methionine-dependent methyltransferases"/>
    <property type="match status" value="1"/>
</dbReference>
<dbReference type="GO" id="GO:0032259">
    <property type="term" value="P:methylation"/>
    <property type="evidence" value="ECO:0007669"/>
    <property type="project" value="UniProtKB-KW"/>
</dbReference>
<dbReference type="EMBL" id="LJIJ01000036">
    <property type="protein sequence ID" value="ODN04749.1"/>
    <property type="molecule type" value="Genomic_DNA"/>
</dbReference>
<dbReference type="PANTHER" id="PTHR12787:SF0">
    <property type="entry name" value="RIBOSOMAL RNA-PROCESSING PROTEIN 8"/>
    <property type="match status" value="1"/>
</dbReference>
<keyword evidence="2" id="KW-0949">S-adenosyl-L-methionine</keyword>
<dbReference type="EC" id="2.1.1.-" evidence="2"/>
<comment type="caution">
    <text evidence="4">The sequence shown here is derived from an EMBL/GenBank/DDBJ whole genome shotgun (WGS) entry which is preliminary data.</text>
</comment>
<evidence type="ECO:0000256" key="3">
    <source>
        <dbReference type="SAM" id="MobiDB-lite"/>
    </source>
</evidence>
<dbReference type="GO" id="GO:0042149">
    <property type="term" value="P:cellular response to glucose starvation"/>
    <property type="evidence" value="ECO:0007669"/>
    <property type="project" value="TreeGrafter"/>
</dbReference>
<dbReference type="OMA" id="VHPRFAN"/>
<dbReference type="AlphaFoldDB" id="A0A1D2NHP7"/>
<comment type="function">
    <text evidence="2">Probable methyltransferase required to silence rDNA.</text>
</comment>
<proteinExistence type="inferred from homology"/>